<keyword evidence="5" id="KW-1185">Reference proteome</keyword>
<keyword evidence="1" id="KW-1071">Ligand-gated ion channel</keyword>
<dbReference type="PROSITE" id="PS50042">
    <property type="entry name" value="CNMP_BINDING_3"/>
    <property type="match status" value="1"/>
</dbReference>
<proteinExistence type="predicted"/>
<dbReference type="InterPro" id="IPR050866">
    <property type="entry name" value="CNG_cation_channel"/>
</dbReference>
<evidence type="ECO:0000259" key="3">
    <source>
        <dbReference type="PROSITE" id="PS50042"/>
    </source>
</evidence>
<reference evidence="4" key="1">
    <citation type="submission" date="2022-03" db="EMBL/GenBank/DDBJ databases">
        <authorList>
            <person name="Martin H S."/>
        </authorList>
    </citation>
    <scope>NUCLEOTIDE SEQUENCE</scope>
</reference>
<dbReference type="SUPFAM" id="SSF51206">
    <property type="entry name" value="cAMP-binding domain-like"/>
    <property type="match status" value="1"/>
</dbReference>
<evidence type="ECO:0000256" key="1">
    <source>
        <dbReference type="ARBA" id="ARBA00023286"/>
    </source>
</evidence>
<feature type="non-terminal residue" evidence="4">
    <location>
        <position position="1"/>
    </location>
</feature>
<dbReference type="EMBL" id="OW152822">
    <property type="protein sequence ID" value="CAH2037684.1"/>
    <property type="molecule type" value="Genomic_DNA"/>
</dbReference>
<keyword evidence="2" id="KW-0472">Membrane</keyword>
<evidence type="ECO:0000313" key="5">
    <source>
        <dbReference type="Proteomes" id="UP000837857"/>
    </source>
</evidence>
<dbReference type="Proteomes" id="UP000837857">
    <property type="component" value="Chromosome 10"/>
</dbReference>
<dbReference type="InterPro" id="IPR000595">
    <property type="entry name" value="cNMP-bd_dom"/>
</dbReference>
<keyword evidence="2" id="KW-1133">Transmembrane helix</keyword>
<protein>
    <recommendedName>
        <fullName evidence="3">Cyclic nucleotide-binding domain-containing protein</fullName>
    </recommendedName>
</protein>
<dbReference type="CDD" id="cd00038">
    <property type="entry name" value="CAP_ED"/>
    <property type="match status" value="1"/>
</dbReference>
<dbReference type="SMART" id="SM00100">
    <property type="entry name" value="cNMP"/>
    <property type="match status" value="1"/>
</dbReference>
<dbReference type="SUPFAM" id="SSF81324">
    <property type="entry name" value="Voltage-gated potassium channels"/>
    <property type="match status" value="1"/>
</dbReference>
<keyword evidence="1" id="KW-0407">Ion channel</keyword>
<feature type="transmembrane region" description="Helical" evidence="2">
    <location>
        <begin position="40"/>
        <end position="63"/>
    </location>
</feature>
<evidence type="ECO:0000256" key="2">
    <source>
        <dbReference type="SAM" id="Phobius"/>
    </source>
</evidence>
<dbReference type="PANTHER" id="PTHR45638">
    <property type="entry name" value="CYCLIC NUCLEOTIDE-GATED CATION CHANNEL SUBUNIT A"/>
    <property type="match status" value="1"/>
</dbReference>
<keyword evidence="1" id="KW-0406">Ion transport</keyword>
<dbReference type="Gene3D" id="1.10.287.70">
    <property type="match status" value="1"/>
</dbReference>
<accession>A0ABN8HRC3</accession>
<sequence>MHYLRAHKLLRLKHIYDFYYKTAAELTNNLTTLQVVTTSLLVVLFIHTFTCIWLVTLIATSPVNFIRTMKMHLIDEDTPQSRWDYITSLYLVISELTGTGGDEIHISNIFPMAILALCLICGKMLAAIVVATSIQIAYSTKYALNSYEMRTEELICVLKNQGLSDYQYQKFWKYVRQLWVNERGRQLPELLAKTPYVLRCDLMNAMFGHHIRNCYLFSDTGEPFLRQLSAALNYTVFFPGNYIVVAGDSEARMFWVASGTVSVVSVRVDLTETTHESLGPGDAFGMLQGLNRGVSHYFSYRAETKVGILTLNLDSWINIVSFFPHAQKIISERSEVLFAQI</sequence>
<gene>
    <name evidence="4" type="ORF">IPOD504_LOCUS1274</name>
</gene>
<evidence type="ECO:0000313" key="4">
    <source>
        <dbReference type="EMBL" id="CAH2037684.1"/>
    </source>
</evidence>
<dbReference type="InterPro" id="IPR014710">
    <property type="entry name" value="RmlC-like_jellyroll"/>
</dbReference>
<feature type="transmembrane region" description="Helical" evidence="2">
    <location>
        <begin position="114"/>
        <end position="138"/>
    </location>
</feature>
<feature type="domain" description="Cyclic nucleotide-binding" evidence="3">
    <location>
        <begin position="216"/>
        <end position="320"/>
    </location>
</feature>
<dbReference type="InterPro" id="IPR018490">
    <property type="entry name" value="cNMP-bd_dom_sf"/>
</dbReference>
<organism evidence="4 5">
    <name type="scientific">Iphiclides podalirius</name>
    <name type="common">scarce swallowtail</name>
    <dbReference type="NCBI Taxonomy" id="110791"/>
    <lineage>
        <taxon>Eukaryota</taxon>
        <taxon>Metazoa</taxon>
        <taxon>Ecdysozoa</taxon>
        <taxon>Arthropoda</taxon>
        <taxon>Hexapoda</taxon>
        <taxon>Insecta</taxon>
        <taxon>Pterygota</taxon>
        <taxon>Neoptera</taxon>
        <taxon>Endopterygota</taxon>
        <taxon>Lepidoptera</taxon>
        <taxon>Glossata</taxon>
        <taxon>Ditrysia</taxon>
        <taxon>Papilionoidea</taxon>
        <taxon>Papilionidae</taxon>
        <taxon>Papilioninae</taxon>
        <taxon>Iphiclides</taxon>
    </lineage>
</organism>
<dbReference type="Gene3D" id="2.60.120.10">
    <property type="entry name" value="Jelly Rolls"/>
    <property type="match status" value="1"/>
</dbReference>
<keyword evidence="1" id="KW-0813">Transport</keyword>
<keyword evidence="2" id="KW-0812">Transmembrane</keyword>
<name>A0ABN8HRC3_9NEOP</name>
<dbReference type="PANTHER" id="PTHR45638:SF11">
    <property type="entry name" value="CYCLIC NUCLEOTIDE-GATED CATION CHANNEL SUBUNIT A"/>
    <property type="match status" value="1"/>
</dbReference>
<dbReference type="Pfam" id="PF00027">
    <property type="entry name" value="cNMP_binding"/>
    <property type="match status" value="1"/>
</dbReference>